<dbReference type="Pfam" id="PF13193">
    <property type="entry name" value="AMP-binding_C"/>
    <property type="match status" value="1"/>
</dbReference>
<dbReference type="Gene3D" id="3.40.50.12780">
    <property type="entry name" value="N-terminal domain of ligase-like"/>
    <property type="match status" value="1"/>
</dbReference>
<evidence type="ECO:0000256" key="1">
    <source>
        <dbReference type="ARBA" id="ARBA00006432"/>
    </source>
</evidence>
<dbReference type="InterPro" id="IPR025110">
    <property type="entry name" value="AMP-bd_C"/>
</dbReference>
<evidence type="ECO:0000256" key="2">
    <source>
        <dbReference type="ARBA" id="ARBA00022598"/>
    </source>
</evidence>
<dbReference type="EMBL" id="LYXE01000080">
    <property type="protein sequence ID" value="PDV99159.1"/>
    <property type="molecule type" value="Genomic_DNA"/>
</dbReference>
<keyword evidence="2 5" id="KW-0436">Ligase</keyword>
<gene>
    <name evidence="5" type="ORF">A9Q02_13165</name>
</gene>
<evidence type="ECO:0000313" key="6">
    <source>
        <dbReference type="Proteomes" id="UP000220922"/>
    </source>
</evidence>
<name>A0A2H3KM27_9CHLR</name>
<dbReference type="PANTHER" id="PTHR43201:SF8">
    <property type="entry name" value="ACYL-COA SYNTHETASE FAMILY MEMBER 3"/>
    <property type="match status" value="1"/>
</dbReference>
<dbReference type="OrthoDB" id="9781737at2"/>
<accession>A0A2H3KM27</accession>
<comment type="caution">
    <text evidence="5">The sequence shown here is derived from an EMBL/GenBank/DDBJ whole genome shotgun (WGS) entry which is preliminary data.</text>
</comment>
<proteinExistence type="inferred from homology"/>
<dbReference type="GO" id="GO:0031956">
    <property type="term" value="F:medium-chain fatty acid-CoA ligase activity"/>
    <property type="evidence" value="ECO:0007669"/>
    <property type="project" value="TreeGrafter"/>
</dbReference>
<reference evidence="5 6" key="1">
    <citation type="submission" date="2016-05" db="EMBL/GenBank/DDBJ databases">
        <authorList>
            <person name="Lavstsen T."/>
            <person name="Jespersen J.S."/>
        </authorList>
    </citation>
    <scope>NUCLEOTIDE SEQUENCE [LARGE SCALE GENOMIC DNA]</scope>
    <source>
        <strain evidence="5 6">B7-9</strain>
    </source>
</reference>
<dbReference type="SUPFAM" id="SSF56801">
    <property type="entry name" value="Acetyl-CoA synthetase-like"/>
    <property type="match status" value="1"/>
</dbReference>
<dbReference type="PANTHER" id="PTHR43201">
    <property type="entry name" value="ACYL-COA SYNTHETASE"/>
    <property type="match status" value="1"/>
</dbReference>
<dbReference type="Proteomes" id="UP000220922">
    <property type="component" value="Unassembled WGS sequence"/>
</dbReference>
<dbReference type="InterPro" id="IPR042099">
    <property type="entry name" value="ANL_N_sf"/>
</dbReference>
<dbReference type="RefSeq" id="WP_097652286.1">
    <property type="nucleotide sequence ID" value="NZ_LYXE01000080.1"/>
</dbReference>
<evidence type="ECO:0000259" key="4">
    <source>
        <dbReference type="Pfam" id="PF13193"/>
    </source>
</evidence>
<sequence length="512" mass="55348">MSQFSSLLAATSTWAATDPERPCVIWEDTTITYGALLAAARQWALHYRANGIRHADRVALYLTGGPAFLGAYLGAHLAGATVVLINTQYRRVELDHILGDSEPRVVVCEAEGSMHLGELAQQPWAQLLTDPTQLKPAAIELAPGSSPHHSGEDTEDLPRPEDLAILAYTSGTTGRAKGAMLTHGCLVANSEAVCTAWNWGARDRLLLVLPLFHIHGLGVGVHGTLLRGASLVLRPRFEPEETLATLRDGRCTMFFGVPTIYTRLINTVGAGEALRDAGKHVRLFVSGSAALSPQTFADFAALAGQPILERYGMTETGMNLTNPYTGERRPGSVGGPFPGQEARIVEVQSRQPVPAGKIGEIQVRGPHVFAGYWRNPTATAEVLAEDGWFSTGDLGHCSNDGYYTITGRAKELIISGGYNIYPREVEEVLLDHPGVAECAVFGLPDATFGEQVVAAVVPRDPAHPPTQDELEHFCRERLAAYKRPRQIRLLAALPRNAMGKVQKHVLKQENAG</sequence>
<dbReference type="GO" id="GO:0006631">
    <property type="term" value="P:fatty acid metabolic process"/>
    <property type="evidence" value="ECO:0007669"/>
    <property type="project" value="TreeGrafter"/>
</dbReference>
<dbReference type="CDD" id="cd05941">
    <property type="entry name" value="MCS"/>
    <property type="match status" value="1"/>
</dbReference>
<dbReference type="Gene3D" id="3.30.300.30">
    <property type="match status" value="1"/>
</dbReference>
<dbReference type="FunFam" id="3.30.300.30:FF:000008">
    <property type="entry name" value="2,3-dihydroxybenzoate-AMP ligase"/>
    <property type="match status" value="1"/>
</dbReference>
<dbReference type="AlphaFoldDB" id="A0A2H3KM27"/>
<dbReference type="InterPro" id="IPR045851">
    <property type="entry name" value="AMP-bd_C_sf"/>
</dbReference>
<evidence type="ECO:0000259" key="3">
    <source>
        <dbReference type="Pfam" id="PF00501"/>
    </source>
</evidence>
<dbReference type="Pfam" id="PF00501">
    <property type="entry name" value="AMP-binding"/>
    <property type="match status" value="1"/>
</dbReference>
<organism evidence="5 6">
    <name type="scientific">Candidatus Chloroploca asiatica</name>
    <dbReference type="NCBI Taxonomy" id="1506545"/>
    <lineage>
        <taxon>Bacteria</taxon>
        <taxon>Bacillati</taxon>
        <taxon>Chloroflexota</taxon>
        <taxon>Chloroflexia</taxon>
        <taxon>Chloroflexales</taxon>
        <taxon>Chloroflexineae</taxon>
        <taxon>Oscillochloridaceae</taxon>
        <taxon>Candidatus Chloroploca</taxon>
    </lineage>
</organism>
<dbReference type="InterPro" id="IPR000873">
    <property type="entry name" value="AMP-dep_synth/lig_dom"/>
</dbReference>
<dbReference type="InterPro" id="IPR020845">
    <property type="entry name" value="AMP-binding_CS"/>
</dbReference>
<keyword evidence="6" id="KW-1185">Reference proteome</keyword>
<comment type="similarity">
    <text evidence="1">Belongs to the ATP-dependent AMP-binding enzyme family.</text>
</comment>
<feature type="domain" description="AMP-binding enzyme C-terminal" evidence="4">
    <location>
        <begin position="424"/>
        <end position="500"/>
    </location>
</feature>
<dbReference type="PROSITE" id="PS00455">
    <property type="entry name" value="AMP_BINDING"/>
    <property type="match status" value="1"/>
</dbReference>
<evidence type="ECO:0000313" key="5">
    <source>
        <dbReference type="EMBL" id="PDV99159.1"/>
    </source>
</evidence>
<feature type="domain" description="AMP-dependent synthetase/ligase" evidence="3">
    <location>
        <begin position="13"/>
        <end position="373"/>
    </location>
</feature>
<protein>
    <submittedName>
        <fullName evidence="5">Long-chain fatty acid--CoA ligase</fullName>
    </submittedName>
</protein>